<sequence>NTILLAKQAGATVLLSDDGVVIKKGSRVTQHEVQMMDMARSVGVPVPRVIRAYESADDGFVIEMDHVPGVTLESVFESLNSDELDRIGMQLRDIVDRLQTCVSPNNAVGPVVGNSLPVTDKCMSLASFHDNLSKGISDVVGKPDVYSLLQGMFGDNSHKVVLTHNDLFPRNIIIDPTTLVIQAVLNWEYSGFYPEYWEYAKLLTLERMGSSWGGMAIKHLRRYPQEYLALDEVFIQFPQRVN</sequence>
<protein>
    <submittedName>
        <fullName evidence="2">Kinase-like domain-containing protein</fullName>
    </submittedName>
</protein>
<dbReference type="EMBL" id="ML003618">
    <property type="protein sequence ID" value="RKP33704.1"/>
    <property type="molecule type" value="Genomic_DNA"/>
</dbReference>
<dbReference type="Gene3D" id="3.90.1200.10">
    <property type="match status" value="1"/>
</dbReference>
<dbReference type="Pfam" id="PF01636">
    <property type="entry name" value="APH"/>
    <property type="match status" value="1"/>
</dbReference>
<evidence type="ECO:0000313" key="3">
    <source>
        <dbReference type="Proteomes" id="UP000268162"/>
    </source>
</evidence>
<keyword evidence="3" id="KW-1185">Reference proteome</keyword>
<accession>A0A4P9ZKB9</accession>
<gene>
    <name evidence="2" type="ORF">BJ085DRAFT_22385</name>
</gene>
<dbReference type="SUPFAM" id="SSF56112">
    <property type="entry name" value="Protein kinase-like (PK-like)"/>
    <property type="match status" value="1"/>
</dbReference>
<keyword evidence="2" id="KW-0808">Transferase</keyword>
<feature type="non-terminal residue" evidence="2">
    <location>
        <position position="1"/>
    </location>
</feature>
<dbReference type="PANTHER" id="PTHR21310:SF15">
    <property type="entry name" value="AMINOGLYCOSIDE PHOSPHOTRANSFERASE DOMAIN-CONTAINING PROTEIN"/>
    <property type="match status" value="1"/>
</dbReference>
<organism evidence="2 3">
    <name type="scientific">Dimargaris cristalligena</name>
    <dbReference type="NCBI Taxonomy" id="215637"/>
    <lineage>
        <taxon>Eukaryota</taxon>
        <taxon>Fungi</taxon>
        <taxon>Fungi incertae sedis</taxon>
        <taxon>Zoopagomycota</taxon>
        <taxon>Kickxellomycotina</taxon>
        <taxon>Dimargaritomycetes</taxon>
        <taxon>Dimargaritales</taxon>
        <taxon>Dimargaritaceae</taxon>
        <taxon>Dimargaris</taxon>
    </lineage>
</organism>
<dbReference type="Gene3D" id="3.30.200.150">
    <property type="match status" value="1"/>
</dbReference>
<keyword evidence="2" id="KW-0418">Kinase</keyword>
<dbReference type="InterPro" id="IPR011009">
    <property type="entry name" value="Kinase-like_dom_sf"/>
</dbReference>
<reference evidence="3" key="1">
    <citation type="journal article" date="2018" name="Nat. Microbiol.">
        <title>Leveraging single-cell genomics to expand the fungal tree of life.</title>
        <authorList>
            <person name="Ahrendt S.R."/>
            <person name="Quandt C.A."/>
            <person name="Ciobanu D."/>
            <person name="Clum A."/>
            <person name="Salamov A."/>
            <person name="Andreopoulos B."/>
            <person name="Cheng J.F."/>
            <person name="Woyke T."/>
            <person name="Pelin A."/>
            <person name="Henrissat B."/>
            <person name="Reynolds N.K."/>
            <person name="Benny G.L."/>
            <person name="Smith M.E."/>
            <person name="James T.Y."/>
            <person name="Grigoriev I.V."/>
        </authorList>
    </citation>
    <scope>NUCLEOTIDE SEQUENCE [LARGE SCALE GENOMIC DNA]</scope>
    <source>
        <strain evidence="3">RSA 468</strain>
    </source>
</reference>
<dbReference type="Proteomes" id="UP000268162">
    <property type="component" value="Unassembled WGS sequence"/>
</dbReference>
<dbReference type="GO" id="GO:0016301">
    <property type="term" value="F:kinase activity"/>
    <property type="evidence" value="ECO:0007669"/>
    <property type="project" value="UniProtKB-KW"/>
</dbReference>
<dbReference type="STRING" id="215637.A0A4P9ZKB9"/>
<dbReference type="InterPro" id="IPR002575">
    <property type="entry name" value="Aminoglycoside_PTrfase"/>
</dbReference>
<feature type="domain" description="Aminoglycoside phosphotransferase" evidence="1">
    <location>
        <begin position="30"/>
        <end position="215"/>
    </location>
</feature>
<proteinExistence type="predicted"/>
<evidence type="ECO:0000313" key="2">
    <source>
        <dbReference type="EMBL" id="RKP33704.1"/>
    </source>
</evidence>
<dbReference type="InterPro" id="IPR051678">
    <property type="entry name" value="AGP_Transferase"/>
</dbReference>
<name>A0A4P9ZKB9_9FUNG</name>
<dbReference type="CDD" id="cd05120">
    <property type="entry name" value="APH_ChoK_like"/>
    <property type="match status" value="1"/>
</dbReference>
<evidence type="ECO:0000259" key="1">
    <source>
        <dbReference type="Pfam" id="PF01636"/>
    </source>
</evidence>
<dbReference type="PANTHER" id="PTHR21310">
    <property type="entry name" value="AMINOGLYCOSIDE PHOSPHOTRANSFERASE-RELATED-RELATED"/>
    <property type="match status" value="1"/>
</dbReference>
<dbReference type="AlphaFoldDB" id="A0A4P9ZKB9"/>